<reference evidence="4 5" key="1">
    <citation type="journal article" date="2020" name="bioRxiv">
        <title>Metabolic contributions of an alphaproteobacterial endosymbiont in the apicomplexan Cardiosporidium cionae.</title>
        <authorList>
            <person name="Hunter E.S."/>
            <person name="Paight C.J."/>
            <person name="Lane C.E."/>
        </authorList>
    </citation>
    <scope>NUCLEOTIDE SEQUENCE [LARGE SCALE GENOMIC DNA]</scope>
    <source>
        <strain evidence="4">ESH_2018</strain>
    </source>
</reference>
<evidence type="ECO:0000313" key="4">
    <source>
        <dbReference type="EMBL" id="KAF8822632.1"/>
    </source>
</evidence>
<proteinExistence type="predicted"/>
<dbReference type="InterPro" id="IPR047041">
    <property type="entry name" value="BipA_GTP-bd_dom"/>
</dbReference>
<dbReference type="SUPFAM" id="SSF52540">
    <property type="entry name" value="P-loop containing nucleoside triphosphate hydrolases"/>
    <property type="match status" value="1"/>
</dbReference>
<keyword evidence="4" id="KW-0648">Protein biosynthesis</keyword>
<comment type="caution">
    <text evidence="4">The sequence shown here is derived from an EMBL/GenBank/DDBJ whole genome shotgun (WGS) entry which is preliminary data.</text>
</comment>
<evidence type="ECO:0000256" key="1">
    <source>
        <dbReference type="ARBA" id="ARBA00022741"/>
    </source>
</evidence>
<feature type="non-terminal residue" evidence="4">
    <location>
        <position position="542"/>
    </location>
</feature>
<keyword evidence="4" id="KW-0251">Elongation factor</keyword>
<keyword evidence="5" id="KW-1185">Reference proteome</keyword>
<dbReference type="Pfam" id="PF00679">
    <property type="entry name" value="EFG_C"/>
    <property type="match status" value="1"/>
</dbReference>
<evidence type="ECO:0000313" key="5">
    <source>
        <dbReference type="Proteomes" id="UP000823046"/>
    </source>
</evidence>
<dbReference type="Pfam" id="PF22042">
    <property type="entry name" value="EF-G_D2"/>
    <property type="match status" value="1"/>
</dbReference>
<dbReference type="EMBL" id="JADAQX010000035">
    <property type="protein sequence ID" value="KAF8822632.1"/>
    <property type="molecule type" value="Genomic_DNA"/>
</dbReference>
<dbReference type="InterPro" id="IPR005225">
    <property type="entry name" value="Small_GTP-bd"/>
</dbReference>
<dbReference type="GO" id="GO:0003746">
    <property type="term" value="F:translation elongation factor activity"/>
    <property type="evidence" value="ECO:0007669"/>
    <property type="project" value="UniProtKB-KW"/>
</dbReference>
<evidence type="ECO:0000256" key="2">
    <source>
        <dbReference type="ARBA" id="ARBA00023134"/>
    </source>
</evidence>
<dbReference type="Gene3D" id="2.40.30.10">
    <property type="entry name" value="Translation factors"/>
    <property type="match status" value="1"/>
</dbReference>
<name>A0ABQ7JF34_9APIC</name>
<keyword evidence="2" id="KW-0342">GTP-binding</keyword>
<dbReference type="Proteomes" id="UP000823046">
    <property type="component" value="Unassembled WGS sequence"/>
</dbReference>
<keyword evidence="1" id="KW-0547">Nucleotide-binding</keyword>
<dbReference type="PROSITE" id="PS51722">
    <property type="entry name" value="G_TR_2"/>
    <property type="match status" value="1"/>
</dbReference>
<dbReference type="NCBIfam" id="TIGR00231">
    <property type="entry name" value="small_GTP"/>
    <property type="match status" value="1"/>
</dbReference>
<dbReference type="InterPro" id="IPR000795">
    <property type="entry name" value="T_Tr_GTP-bd_dom"/>
</dbReference>
<evidence type="ECO:0000259" key="3">
    <source>
        <dbReference type="PROSITE" id="PS51722"/>
    </source>
</evidence>
<dbReference type="InterPro" id="IPR053905">
    <property type="entry name" value="EF-G-like_DII"/>
</dbReference>
<protein>
    <submittedName>
        <fullName evidence="4">Elongation factor Tu GTP binding domain-containing protein</fullName>
    </submittedName>
</protein>
<dbReference type="SUPFAM" id="SSF50447">
    <property type="entry name" value="Translation proteins"/>
    <property type="match status" value="1"/>
</dbReference>
<feature type="domain" description="Tr-type G" evidence="3">
    <location>
        <begin position="90"/>
        <end position="282"/>
    </location>
</feature>
<gene>
    <name evidence="4" type="ORF">IE077_003228</name>
</gene>
<dbReference type="InterPro" id="IPR027417">
    <property type="entry name" value="P-loop_NTPase"/>
</dbReference>
<dbReference type="Gene3D" id="3.40.50.300">
    <property type="entry name" value="P-loop containing nucleotide triphosphate hydrolases"/>
    <property type="match status" value="1"/>
</dbReference>
<dbReference type="InterPro" id="IPR000640">
    <property type="entry name" value="EFG_V-like"/>
</dbReference>
<dbReference type="CDD" id="cd01891">
    <property type="entry name" value="TypA_BipA"/>
    <property type="match status" value="1"/>
</dbReference>
<organism evidence="4 5">
    <name type="scientific">Cardiosporidium cionae</name>
    <dbReference type="NCBI Taxonomy" id="476202"/>
    <lineage>
        <taxon>Eukaryota</taxon>
        <taxon>Sar</taxon>
        <taxon>Alveolata</taxon>
        <taxon>Apicomplexa</taxon>
        <taxon>Aconoidasida</taxon>
        <taxon>Nephromycida</taxon>
        <taxon>Cardiosporidium</taxon>
    </lineage>
</organism>
<dbReference type="PANTHER" id="PTHR42908:SF8">
    <property type="entry name" value="TR-TYPE G DOMAIN-CONTAINING PROTEIN"/>
    <property type="match status" value="1"/>
</dbReference>
<dbReference type="InterPro" id="IPR031157">
    <property type="entry name" value="G_TR_CS"/>
</dbReference>
<dbReference type="InterPro" id="IPR009000">
    <property type="entry name" value="Transl_B-barrel_sf"/>
</dbReference>
<dbReference type="Pfam" id="PF00009">
    <property type="entry name" value="GTP_EFTU"/>
    <property type="match status" value="1"/>
</dbReference>
<dbReference type="PANTHER" id="PTHR42908">
    <property type="entry name" value="TRANSLATION ELONGATION FACTOR-RELATED"/>
    <property type="match status" value="1"/>
</dbReference>
<dbReference type="PRINTS" id="PR00315">
    <property type="entry name" value="ELONGATNFCT"/>
</dbReference>
<dbReference type="PROSITE" id="PS00301">
    <property type="entry name" value="G_TR_1"/>
    <property type="match status" value="1"/>
</dbReference>
<accession>A0ABQ7JF34</accession>
<sequence>MLLRTIASFSAAFVVKPKIRASRQLLRPVSFPYLELFKSPLKSPAYNLQEAFSRRNRKSIFQSFHPRLDYSLFGSSNVEALPSPHSFTASSIRNLAIVAHVDHGKTTLVDALLAYPEHTTSKLNKRILDRGDQEKERGITIFSKNAAITYNGTKINIVDTPGHADFAGEVERVMNMVDSVLLVIDSVEGPKPQTRFVLQKALAAGHQVIVVVNKIDRSTSRPEYVVDKTFDLFVELNATEDQANFQTLYTSAIHGTSGWSVEVLESTMQPLLNAILQLPCPKKNSEIPLQMLITDTEVDEFKGRLGIGKLNAGRLRKQMDVGIARFGEPLRKGQINELYEFSNISRCEVKETEAGNIIIIGGISDIRIGDSIVDLNKPLPLPSPHIAEPTVKMTVGVNKSPLVGKDKLSKFLTFEQIKDRLYQELHKNVALRVTPSRGDQLLVSGRGQMHLTVLIEAMRREGFELLLGPPQVIEKLVDSVPHEPWDSFDVVLMEQYMGTVMQEIQLRYGKIEAIEPIHSHEEGYIRILFLLPTRNTIGLRSQ</sequence>
<dbReference type="InterPro" id="IPR035647">
    <property type="entry name" value="EFG_III/V"/>
</dbReference>
<dbReference type="Gene3D" id="3.30.70.240">
    <property type="match status" value="1"/>
</dbReference>
<dbReference type="Gene3D" id="3.30.70.870">
    <property type="entry name" value="Elongation Factor G (Translational Gtpase), domain 3"/>
    <property type="match status" value="1"/>
</dbReference>
<dbReference type="SUPFAM" id="SSF54980">
    <property type="entry name" value="EF-G C-terminal domain-like"/>
    <property type="match status" value="2"/>
</dbReference>